<evidence type="ECO:0000313" key="4">
    <source>
        <dbReference type="Proteomes" id="UP000054359"/>
    </source>
</evidence>
<name>A0A087TYU2_STEMI</name>
<dbReference type="InterPro" id="IPR000477">
    <property type="entry name" value="RT_dom"/>
</dbReference>
<feature type="non-terminal residue" evidence="3">
    <location>
        <position position="298"/>
    </location>
</feature>
<dbReference type="PANTHER" id="PTHR47027:SF20">
    <property type="entry name" value="REVERSE TRANSCRIPTASE-LIKE PROTEIN WITH RNA-DIRECTED DNA POLYMERASE DOMAIN"/>
    <property type="match status" value="1"/>
</dbReference>
<protein>
    <recommendedName>
        <fullName evidence="2">Reverse transcriptase domain-containing protein</fullName>
    </recommendedName>
</protein>
<dbReference type="AlphaFoldDB" id="A0A087TYU2"/>
<dbReference type="EMBL" id="KK117371">
    <property type="protein sequence ID" value="KFM70281.1"/>
    <property type="molecule type" value="Genomic_DNA"/>
</dbReference>
<sequence length="298" mass="33642">MSSHLMHWLLNLSSSPLFVMGSPKREDETGSFQYAWRAPGMFTWTSVADKGGQIVVMDKPTYIAGVSKLINEGPYCSIPKDPSTSDLTKVKTTIESSHILPTQLKKSLIPPIANCARLYVLPKVHKTGIPFRPIETNCQHSQDEVARPSFEGAVEGINKLKDNKAPGSDAIPAHRVSVHTERPIGDYQSGFRIRRPSIEQMFNIQHVMEKKKEFEIDTHHLFFDFKAAYDSITRKALITALREFKIPRKLFKIITQTLDETKIMVKIQNELSKPPEIKNGMQQGDTSTCLLINLPLEK</sequence>
<keyword evidence="1" id="KW-0732">Signal</keyword>
<evidence type="ECO:0000259" key="2">
    <source>
        <dbReference type="Pfam" id="PF00078"/>
    </source>
</evidence>
<dbReference type="STRING" id="407821.A0A087TYU2"/>
<evidence type="ECO:0000313" key="3">
    <source>
        <dbReference type="EMBL" id="KFM70281.1"/>
    </source>
</evidence>
<gene>
    <name evidence="3" type="ORF">X975_01150</name>
</gene>
<accession>A0A087TYU2</accession>
<reference evidence="3 4" key="1">
    <citation type="submission" date="2013-11" db="EMBL/GenBank/DDBJ databases">
        <title>Genome sequencing of Stegodyphus mimosarum.</title>
        <authorList>
            <person name="Bechsgaard J."/>
        </authorList>
    </citation>
    <scope>NUCLEOTIDE SEQUENCE [LARGE SCALE GENOMIC DNA]</scope>
</reference>
<feature type="signal peptide" evidence="1">
    <location>
        <begin position="1"/>
        <end position="21"/>
    </location>
</feature>
<feature type="domain" description="Reverse transcriptase" evidence="2">
    <location>
        <begin position="183"/>
        <end position="294"/>
    </location>
</feature>
<dbReference type="Proteomes" id="UP000054359">
    <property type="component" value="Unassembled WGS sequence"/>
</dbReference>
<keyword evidence="4" id="KW-1185">Reference proteome</keyword>
<dbReference type="OrthoDB" id="6513546at2759"/>
<evidence type="ECO:0000256" key="1">
    <source>
        <dbReference type="SAM" id="SignalP"/>
    </source>
</evidence>
<dbReference type="Pfam" id="PF00078">
    <property type="entry name" value="RVT_1"/>
    <property type="match status" value="1"/>
</dbReference>
<proteinExistence type="predicted"/>
<dbReference type="PANTHER" id="PTHR47027">
    <property type="entry name" value="REVERSE TRANSCRIPTASE DOMAIN-CONTAINING PROTEIN"/>
    <property type="match status" value="1"/>
</dbReference>
<organism evidence="3 4">
    <name type="scientific">Stegodyphus mimosarum</name>
    <name type="common">African social velvet spider</name>
    <dbReference type="NCBI Taxonomy" id="407821"/>
    <lineage>
        <taxon>Eukaryota</taxon>
        <taxon>Metazoa</taxon>
        <taxon>Ecdysozoa</taxon>
        <taxon>Arthropoda</taxon>
        <taxon>Chelicerata</taxon>
        <taxon>Arachnida</taxon>
        <taxon>Araneae</taxon>
        <taxon>Araneomorphae</taxon>
        <taxon>Entelegynae</taxon>
        <taxon>Eresoidea</taxon>
        <taxon>Eresidae</taxon>
        <taxon>Stegodyphus</taxon>
    </lineage>
</organism>
<feature type="chain" id="PRO_5001830024" description="Reverse transcriptase domain-containing protein" evidence="1">
    <location>
        <begin position="22"/>
        <end position="298"/>
    </location>
</feature>